<dbReference type="RefSeq" id="WP_070068505.1">
    <property type="nucleotide sequence ID" value="NZ_MKKK01000001.1"/>
</dbReference>
<dbReference type="PANTHER" id="PTHR43792:SF1">
    <property type="entry name" value="N-ACETYLTRANSFERASE DOMAIN-CONTAINING PROTEIN"/>
    <property type="match status" value="1"/>
</dbReference>
<reference evidence="2 3" key="1">
    <citation type="submission" date="2016-09" db="EMBL/GenBank/DDBJ databases">
        <authorList>
            <person name="Capua I."/>
            <person name="De Benedictis P."/>
            <person name="Joannis T."/>
            <person name="Lombin L.H."/>
            <person name="Cattoli G."/>
        </authorList>
    </citation>
    <scope>NUCLEOTIDE SEQUENCE [LARGE SCALE GENOMIC DNA]</scope>
    <source>
        <strain evidence="2 3">ANC 4671</strain>
    </source>
</reference>
<evidence type="ECO:0000313" key="2">
    <source>
        <dbReference type="EMBL" id="OEY98126.1"/>
    </source>
</evidence>
<dbReference type="InterPro" id="IPR051531">
    <property type="entry name" value="N-acetyltransferase"/>
</dbReference>
<dbReference type="OrthoDB" id="9801656at2"/>
<dbReference type="GO" id="GO:0016747">
    <property type="term" value="F:acyltransferase activity, transferring groups other than amino-acyl groups"/>
    <property type="evidence" value="ECO:0007669"/>
    <property type="project" value="InterPro"/>
</dbReference>
<evidence type="ECO:0000259" key="1">
    <source>
        <dbReference type="PROSITE" id="PS51186"/>
    </source>
</evidence>
<evidence type="ECO:0000313" key="3">
    <source>
        <dbReference type="Proteomes" id="UP000185895"/>
    </source>
</evidence>
<sequence length="185" mass="21863">MNIETNRLILTSWQDTDEQSLYALNSDAQAMQYFLHSLSKTQNQQFFAQLRLRFVQQGYGLYKVTLKNTHQFIGFVGLNHPHYDLPFICPVEISWRLLPMFWHQGLAFEAAQAVLQYGFDQLKFSQIMAFTAKCNRPSWTLMQRLGMQFQQEFQHPLVDIQHRLASHVLYSMQSSDFRHVKLEKI</sequence>
<dbReference type="Gene3D" id="3.40.630.30">
    <property type="match status" value="1"/>
</dbReference>
<accession>A0A1E7RFQ2</accession>
<proteinExistence type="predicted"/>
<protein>
    <recommendedName>
        <fullName evidence="1">N-acetyltransferase domain-containing protein</fullName>
    </recommendedName>
</protein>
<dbReference type="InterPro" id="IPR016181">
    <property type="entry name" value="Acyl_CoA_acyltransferase"/>
</dbReference>
<dbReference type="Pfam" id="PF13302">
    <property type="entry name" value="Acetyltransf_3"/>
    <property type="match status" value="1"/>
</dbReference>
<comment type="caution">
    <text evidence="2">The sequence shown here is derived from an EMBL/GenBank/DDBJ whole genome shotgun (WGS) entry which is preliminary data.</text>
</comment>
<dbReference type="Proteomes" id="UP000185895">
    <property type="component" value="Unassembled WGS sequence"/>
</dbReference>
<organism evidence="2 3">
    <name type="scientific">Acinetobacter qingfengensis</name>
    <dbReference type="NCBI Taxonomy" id="1262585"/>
    <lineage>
        <taxon>Bacteria</taxon>
        <taxon>Pseudomonadati</taxon>
        <taxon>Pseudomonadota</taxon>
        <taxon>Gammaproteobacteria</taxon>
        <taxon>Moraxellales</taxon>
        <taxon>Moraxellaceae</taxon>
        <taxon>Acinetobacter</taxon>
    </lineage>
</organism>
<dbReference type="EMBL" id="MKKK01000001">
    <property type="protein sequence ID" value="OEY98126.1"/>
    <property type="molecule type" value="Genomic_DNA"/>
</dbReference>
<feature type="domain" description="N-acetyltransferase" evidence="1">
    <location>
        <begin position="19"/>
        <end position="175"/>
    </location>
</feature>
<dbReference type="InterPro" id="IPR000182">
    <property type="entry name" value="GNAT_dom"/>
</dbReference>
<dbReference type="SUPFAM" id="SSF55729">
    <property type="entry name" value="Acyl-CoA N-acyltransferases (Nat)"/>
    <property type="match status" value="1"/>
</dbReference>
<dbReference type="AlphaFoldDB" id="A0A1E7RFQ2"/>
<gene>
    <name evidence="2" type="ORF">BJI46_00975</name>
</gene>
<dbReference type="STRING" id="1262585.BJI46_00975"/>
<name>A0A1E7RFQ2_9GAMM</name>
<dbReference type="PROSITE" id="PS51186">
    <property type="entry name" value="GNAT"/>
    <property type="match status" value="1"/>
</dbReference>
<dbReference type="PANTHER" id="PTHR43792">
    <property type="entry name" value="GNAT FAMILY, PUTATIVE (AFU_ORTHOLOGUE AFUA_3G00765)-RELATED-RELATED"/>
    <property type="match status" value="1"/>
</dbReference>
<keyword evidence="3" id="KW-1185">Reference proteome</keyword>